<accession>A0AAW2USM1</accession>
<reference evidence="1" key="1">
    <citation type="submission" date="2020-06" db="EMBL/GenBank/DDBJ databases">
        <authorList>
            <person name="Li T."/>
            <person name="Hu X."/>
            <person name="Zhang T."/>
            <person name="Song X."/>
            <person name="Zhang H."/>
            <person name="Dai N."/>
            <person name="Sheng W."/>
            <person name="Hou X."/>
            <person name="Wei L."/>
        </authorList>
    </citation>
    <scope>NUCLEOTIDE SEQUENCE</scope>
    <source>
        <strain evidence="1">KEN1</strain>
        <tissue evidence="1">Leaf</tissue>
    </source>
</reference>
<proteinExistence type="predicted"/>
<gene>
    <name evidence="1" type="ORF">Slati_3044500</name>
</gene>
<evidence type="ECO:0000313" key="1">
    <source>
        <dbReference type="EMBL" id="KAL0420216.1"/>
    </source>
</evidence>
<sequence>MDAGYLKLIERVKSGHVRKYWLDSGLLYAEGGRAFVPRDCYVDQVEAVLDHPLAEADRLD</sequence>
<reference evidence="1" key="2">
    <citation type="journal article" date="2024" name="Plant">
        <title>Genomic evolution and insights into agronomic trait innovations of Sesamum species.</title>
        <authorList>
            <person name="Miao H."/>
            <person name="Wang L."/>
            <person name="Qu L."/>
            <person name="Liu H."/>
            <person name="Sun Y."/>
            <person name="Le M."/>
            <person name="Wang Q."/>
            <person name="Wei S."/>
            <person name="Zheng Y."/>
            <person name="Lin W."/>
            <person name="Duan Y."/>
            <person name="Cao H."/>
            <person name="Xiong S."/>
            <person name="Wang X."/>
            <person name="Wei L."/>
            <person name="Li C."/>
            <person name="Ma Q."/>
            <person name="Ju M."/>
            <person name="Zhao R."/>
            <person name="Li G."/>
            <person name="Mu C."/>
            <person name="Tian Q."/>
            <person name="Mei H."/>
            <person name="Zhang T."/>
            <person name="Gao T."/>
            <person name="Zhang H."/>
        </authorList>
    </citation>
    <scope>NUCLEOTIDE SEQUENCE</scope>
    <source>
        <strain evidence="1">KEN1</strain>
    </source>
</reference>
<name>A0AAW2USM1_9LAMI</name>
<dbReference type="EMBL" id="JACGWN010000011">
    <property type="protein sequence ID" value="KAL0420216.1"/>
    <property type="molecule type" value="Genomic_DNA"/>
</dbReference>
<comment type="caution">
    <text evidence="1">The sequence shown here is derived from an EMBL/GenBank/DDBJ whole genome shotgun (WGS) entry which is preliminary data.</text>
</comment>
<organism evidence="1">
    <name type="scientific">Sesamum latifolium</name>
    <dbReference type="NCBI Taxonomy" id="2727402"/>
    <lineage>
        <taxon>Eukaryota</taxon>
        <taxon>Viridiplantae</taxon>
        <taxon>Streptophyta</taxon>
        <taxon>Embryophyta</taxon>
        <taxon>Tracheophyta</taxon>
        <taxon>Spermatophyta</taxon>
        <taxon>Magnoliopsida</taxon>
        <taxon>eudicotyledons</taxon>
        <taxon>Gunneridae</taxon>
        <taxon>Pentapetalae</taxon>
        <taxon>asterids</taxon>
        <taxon>lamiids</taxon>
        <taxon>Lamiales</taxon>
        <taxon>Pedaliaceae</taxon>
        <taxon>Sesamum</taxon>
    </lineage>
</organism>
<protein>
    <submittedName>
        <fullName evidence="1">Uncharacterized protein</fullName>
    </submittedName>
</protein>
<dbReference type="AlphaFoldDB" id="A0AAW2USM1"/>